<evidence type="ECO:0000313" key="2">
    <source>
        <dbReference type="Proteomes" id="UP000712600"/>
    </source>
</evidence>
<proteinExistence type="predicted"/>
<comment type="caution">
    <text evidence="1">The sequence shown here is derived from an EMBL/GenBank/DDBJ whole genome shotgun (WGS) entry which is preliminary data.</text>
</comment>
<name>A0A8S9QZ06_BRACR</name>
<protein>
    <submittedName>
        <fullName evidence="1">Uncharacterized protein</fullName>
    </submittedName>
</protein>
<evidence type="ECO:0000313" key="1">
    <source>
        <dbReference type="EMBL" id="KAF3556767.1"/>
    </source>
</evidence>
<dbReference type="Proteomes" id="UP000712600">
    <property type="component" value="Unassembled WGS sequence"/>
</dbReference>
<reference evidence="1" key="1">
    <citation type="submission" date="2019-12" db="EMBL/GenBank/DDBJ databases">
        <title>Genome sequencing and annotation of Brassica cretica.</title>
        <authorList>
            <person name="Studholme D.J."/>
            <person name="Sarris P."/>
        </authorList>
    </citation>
    <scope>NUCLEOTIDE SEQUENCE</scope>
    <source>
        <strain evidence="1">PFS-109/04</strain>
        <tissue evidence="1">Leaf</tissue>
    </source>
</reference>
<dbReference type="AlphaFoldDB" id="A0A8S9QZ06"/>
<dbReference type="EMBL" id="QGKX02000996">
    <property type="protein sequence ID" value="KAF3556767.1"/>
    <property type="molecule type" value="Genomic_DNA"/>
</dbReference>
<accession>A0A8S9QZ06</accession>
<sequence length="66" mass="7124">MALEENEAMDDMDLQNSSLLPLLKLDPEKMGEGASLSSTTKRSALNSIGSCNTCGAPAWCVWLIKH</sequence>
<organism evidence="1 2">
    <name type="scientific">Brassica cretica</name>
    <name type="common">Mustard</name>
    <dbReference type="NCBI Taxonomy" id="69181"/>
    <lineage>
        <taxon>Eukaryota</taxon>
        <taxon>Viridiplantae</taxon>
        <taxon>Streptophyta</taxon>
        <taxon>Embryophyta</taxon>
        <taxon>Tracheophyta</taxon>
        <taxon>Spermatophyta</taxon>
        <taxon>Magnoliopsida</taxon>
        <taxon>eudicotyledons</taxon>
        <taxon>Gunneridae</taxon>
        <taxon>Pentapetalae</taxon>
        <taxon>rosids</taxon>
        <taxon>malvids</taxon>
        <taxon>Brassicales</taxon>
        <taxon>Brassicaceae</taxon>
        <taxon>Brassiceae</taxon>
        <taxon>Brassica</taxon>
    </lineage>
</organism>
<gene>
    <name evidence="1" type="ORF">F2Q69_00015301</name>
</gene>